<dbReference type="AlphaFoldDB" id="A0A0D5YVP2"/>
<dbReference type="InterPro" id="IPR025857">
    <property type="entry name" value="MacB_PCD"/>
</dbReference>
<evidence type="ECO:0000256" key="2">
    <source>
        <dbReference type="ARBA" id="ARBA00005236"/>
    </source>
</evidence>
<dbReference type="STRING" id="516051.VC82_2334"/>
<evidence type="ECO:0000256" key="7">
    <source>
        <dbReference type="SAM" id="Phobius"/>
    </source>
</evidence>
<evidence type="ECO:0000313" key="10">
    <source>
        <dbReference type="EMBL" id="AKA35923.1"/>
    </source>
</evidence>
<accession>A0A0D5YVP2</accession>
<dbReference type="RefSeq" id="WP_045802518.1">
    <property type="nucleotide sequence ID" value="NZ_CP011071.1"/>
</dbReference>
<feature type="transmembrane region" description="Helical" evidence="7">
    <location>
        <begin position="21"/>
        <end position="43"/>
    </location>
</feature>
<proteinExistence type="inferred from homology"/>
<evidence type="ECO:0000256" key="1">
    <source>
        <dbReference type="ARBA" id="ARBA00004651"/>
    </source>
</evidence>
<dbReference type="Pfam" id="PF12704">
    <property type="entry name" value="MacB_PCD"/>
    <property type="match status" value="1"/>
</dbReference>
<evidence type="ECO:0000256" key="4">
    <source>
        <dbReference type="ARBA" id="ARBA00022692"/>
    </source>
</evidence>
<dbReference type="Pfam" id="PF02687">
    <property type="entry name" value="FtsX"/>
    <property type="match status" value="1"/>
</dbReference>
<name>A0A0D5YVP2_9FLAO</name>
<sequence>MTNWKVILEIAKTHLLTKMKSTVTASLGVTFGIGSYITLVSFMTGLNQMLDDLILDQTPHIRLYNEIAPSDRQPISFVDEFTDAVNVVRSVKPKQNQEKIHNALPILSYLKENELVRGAMPQVKAQIFYLSGSIELGGNLTGIDVMQEVRLANMGDYIVKGSPEALENNKSGILLGAGLAKKMSVDVGDRIQVSTPTGNVTPLKIVGIYQSGIADLDNIQSFANLKTVQRILGEAENYVTDINMKLYDIGQAPDLAKSLERQFNVTAIDIQRANAQFETGSSIRNLITYAVSVTLLIVAGFGIYNILNMLIYEKMKDIAILKATGFSGTDVQMIFMSQALIIGIIGGILGLFIGFLLSKTIDNLAFETEALPTITTYPVNYNVFYYVVGITFALISTFVAGYFPSAKAKRIDPVRIIRGT</sequence>
<evidence type="ECO:0000313" key="11">
    <source>
        <dbReference type="Proteomes" id="UP000032726"/>
    </source>
</evidence>
<gene>
    <name evidence="10" type="ORF">VC82_2334</name>
</gene>
<keyword evidence="11" id="KW-1185">Reference proteome</keyword>
<evidence type="ECO:0000259" key="8">
    <source>
        <dbReference type="Pfam" id="PF02687"/>
    </source>
</evidence>
<reference evidence="10 11" key="1">
    <citation type="submission" date="2015-03" db="EMBL/GenBank/DDBJ databases">
        <title>Complete genome sequence of Muricauda lutaonensis CC-HSB-11T, isolated from a coastal hot spring.</title>
        <authorList>
            <person name="Kim K.M."/>
        </authorList>
    </citation>
    <scope>NUCLEOTIDE SEQUENCE [LARGE SCALE GENOMIC DNA]</scope>
    <source>
        <strain evidence="10 11">CC-HSB-11</strain>
    </source>
</reference>
<evidence type="ECO:0000256" key="3">
    <source>
        <dbReference type="ARBA" id="ARBA00022475"/>
    </source>
</evidence>
<evidence type="ECO:0000259" key="9">
    <source>
        <dbReference type="Pfam" id="PF12704"/>
    </source>
</evidence>
<comment type="similarity">
    <text evidence="2">Belongs to the ABC-4 integral membrane protein family. LolC/E subfamily.</text>
</comment>
<evidence type="ECO:0000256" key="5">
    <source>
        <dbReference type="ARBA" id="ARBA00022989"/>
    </source>
</evidence>
<evidence type="ECO:0000256" key="6">
    <source>
        <dbReference type="ARBA" id="ARBA00023136"/>
    </source>
</evidence>
<dbReference type="EMBL" id="CP011071">
    <property type="protein sequence ID" value="AKA35923.1"/>
    <property type="molecule type" value="Genomic_DNA"/>
</dbReference>
<dbReference type="HOGENOM" id="CLU_000604_8_1_10"/>
<dbReference type="PATRIC" id="fig|516051.4.peg.2402"/>
<keyword evidence="5 7" id="KW-1133">Transmembrane helix</keyword>
<keyword evidence="6 7" id="KW-0472">Membrane</keyword>
<feature type="domain" description="ABC3 transporter permease C-terminal" evidence="8">
    <location>
        <begin position="290"/>
        <end position="413"/>
    </location>
</feature>
<keyword evidence="3" id="KW-1003">Cell membrane</keyword>
<feature type="transmembrane region" description="Helical" evidence="7">
    <location>
        <begin position="383"/>
        <end position="403"/>
    </location>
</feature>
<organism evidence="10 11">
    <name type="scientific">Flagellimonas lutaonensis</name>
    <dbReference type="NCBI Taxonomy" id="516051"/>
    <lineage>
        <taxon>Bacteria</taxon>
        <taxon>Pseudomonadati</taxon>
        <taxon>Bacteroidota</taxon>
        <taxon>Flavobacteriia</taxon>
        <taxon>Flavobacteriales</taxon>
        <taxon>Flavobacteriaceae</taxon>
        <taxon>Flagellimonas</taxon>
    </lineage>
</organism>
<keyword evidence="4 7" id="KW-0812">Transmembrane</keyword>
<dbReference type="KEGG" id="mlt:VC82_2334"/>
<dbReference type="PANTHER" id="PTHR30489">
    <property type="entry name" value="LIPOPROTEIN-RELEASING SYSTEM TRANSMEMBRANE PROTEIN LOLE"/>
    <property type="match status" value="1"/>
</dbReference>
<protein>
    <submittedName>
        <fullName evidence="10">ABC transporter</fullName>
    </submittedName>
</protein>
<dbReference type="Proteomes" id="UP000032726">
    <property type="component" value="Chromosome"/>
</dbReference>
<feature type="domain" description="MacB-like periplasmic core" evidence="9">
    <location>
        <begin position="22"/>
        <end position="260"/>
    </location>
</feature>
<dbReference type="OrthoDB" id="9770036at2"/>
<dbReference type="GO" id="GO:0044874">
    <property type="term" value="P:lipoprotein localization to outer membrane"/>
    <property type="evidence" value="ECO:0007669"/>
    <property type="project" value="TreeGrafter"/>
</dbReference>
<dbReference type="GO" id="GO:0098797">
    <property type="term" value="C:plasma membrane protein complex"/>
    <property type="evidence" value="ECO:0007669"/>
    <property type="project" value="TreeGrafter"/>
</dbReference>
<dbReference type="InterPro" id="IPR003838">
    <property type="entry name" value="ABC3_permease_C"/>
</dbReference>
<feature type="transmembrane region" description="Helical" evidence="7">
    <location>
        <begin position="286"/>
        <end position="312"/>
    </location>
</feature>
<feature type="transmembrane region" description="Helical" evidence="7">
    <location>
        <begin position="333"/>
        <end position="357"/>
    </location>
</feature>
<comment type="subcellular location">
    <subcellularLocation>
        <location evidence="1">Cell membrane</location>
        <topology evidence="1">Multi-pass membrane protein</topology>
    </subcellularLocation>
</comment>
<dbReference type="InterPro" id="IPR051447">
    <property type="entry name" value="Lipoprotein-release_system"/>
</dbReference>
<dbReference type="PANTHER" id="PTHR30489:SF0">
    <property type="entry name" value="LIPOPROTEIN-RELEASING SYSTEM TRANSMEMBRANE PROTEIN LOLE"/>
    <property type="match status" value="1"/>
</dbReference>